<evidence type="ECO:0000256" key="5">
    <source>
        <dbReference type="ARBA" id="ARBA00022801"/>
    </source>
</evidence>
<feature type="coiled-coil region" evidence="11">
    <location>
        <begin position="992"/>
        <end position="1026"/>
    </location>
</feature>
<feature type="compositionally biased region" description="Low complexity" evidence="12">
    <location>
        <begin position="415"/>
        <end position="436"/>
    </location>
</feature>
<dbReference type="EMBL" id="HBNR01042155">
    <property type="protein sequence ID" value="CAE4601588.1"/>
    <property type="molecule type" value="Transcribed_RNA"/>
</dbReference>
<feature type="compositionally biased region" description="Basic residues" evidence="12">
    <location>
        <begin position="7"/>
        <end position="24"/>
    </location>
</feature>
<keyword evidence="11" id="KW-0175">Coiled coil</keyword>
<dbReference type="InterPro" id="IPR037875">
    <property type="entry name" value="Bms1_N"/>
</dbReference>
<dbReference type="GO" id="GO:0000479">
    <property type="term" value="P:endonucleolytic cleavage of tricistronic rRNA transcript (SSU-rRNA, 5.8S rRNA, LSU-rRNA)"/>
    <property type="evidence" value="ECO:0007669"/>
    <property type="project" value="TreeGrafter"/>
</dbReference>
<feature type="region of interest" description="Disordered" evidence="12">
    <location>
        <begin position="616"/>
        <end position="662"/>
    </location>
</feature>
<dbReference type="InterPro" id="IPR027417">
    <property type="entry name" value="P-loop_NTPase"/>
</dbReference>
<dbReference type="GO" id="GO:0005525">
    <property type="term" value="F:GTP binding"/>
    <property type="evidence" value="ECO:0007669"/>
    <property type="project" value="UniProtKB-KW"/>
</dbReference>
<sequence length="1061" mass="117560">MEAEKPKRAHKKRHAGVKAKKKKDKATGKVDRHNPKAFTFSGGVQSVGKRVRYSLEKAAKKDRAPKVDKNPDVPPPFIVVVQGPPGVGKTTLIQSLVKHYARQKLVQMGGPITLVSSRARRITIVECSQDMSTMLDLAKVADLVILMIDASFGFELETFEFINILQVHGFPRIIGVLTHLDAFRDNKQLRKTKKAMKHRFWTEVYDGVKLFHLSGLQYGRYHRVEVQNLARFIAIAKAPLLSWRQSHPYVLALRWEDQTDPTLPREAPRQLDLYGYVCGGRLREGTQAHLPGVGDFTLAAIKALPDPCPHPTEVEAERNKVQGKKVKKQNVLRSLAERHRVIYAPGSEVGSITVDSDAMYIHLPEVQVGFTERQGETKDGELPEAVKLVRAMQERDGGLDQAAAARPGLRLLSGSSVRLPEAGSNPAETEAEPPAGRRARRRAPDLDSALPAQRELDGEEEADEADGGASANDEDGEDGAEGEDSEEAEEGDAEVRRRDVLETARRRFSKAAKLEDLIYGGGQAGGAAPGAGPDAAAVSSSTQPTDHKAIPLFDDDEDGPGTQLHTHLEGPLSGLLGNMGDLDGMDTARMPVLPGENDILDEEAKETLKERKFITGGWSSAEEDEKVEGDDAKAPEGAKATADGADEAGSGGPGAPTSVTRGSTAALEGFSDGMPIAAFVRIRLQDVPAACVAEMKRERPMILGGLLPGESRMGLVQVRVKRHRWHPKLLKSGDALLLSAGWRRFQTVPTFSLEDRGEKRMRFLKYTLEHAHCTMTSYGPMMPPNTGVLAFRSWQKVGHFRICGTGGVLESAPNFKIMKKLKLVGEPYKIFRNTAFVKNMFNSDLEVSKYMHTKIQTVSGIRGEVKKAEGSTGNFRATFEDRILLSDLVVCKCWINVEPKKFYHPVIDVAQWRPARLIGELRAAQGVPVPENKDSQYGKQFVRAERKFNPLKVNKKLQDALPFQAKARAKEINTGPLREKAAIVSSERERSVNSLLERLQTVKRMREKIKTQASAKKKAIKEAREKFIQEKRDERTREAKKKRYKEQGQLEKKRRKNLQMD</sequence>
<dbReference type="Pfam" id="PF00004">
    <property type="entry name" value="AAA"/>
    <property type="match status" value="1"/>
</dbReference>
<keyword evidence="3" id="KW-0597">Phosphoprotein</keyword>
<dbReference type="GO" id="GO:0005654">
    <property type="term" value="C:nucleoplasm"/>
    <property type="evidence" value="ECO:0007669"/>
    <property type="project" value="UniProtKB-ARBA"/>
</dbReference>
<feature type="compositionally biased region" description="Basic and acidic residues" evidence="12">
    <location>
        <begin position="25"/>
        <end position="34"/>
    </location>
</feature>
<dbReference type="GO" id="GO:0000462">
    <property type="term" value="P:maturation of SSU-rRNA from tricistronic rRNA transcript (SSU-rRNA, 5.8S rRNA, LSU-rRNA)"/>
    <property type="evidence" value="ECO:0007669"/>
    <property type="project" value="TreeGrafter"/>
</dbReference>
<dbReference type="AlphaFoldDB" id="A0A7S4URK8"/>
<dbReference type="Pfam" id="PF04950">
    <property type="entry name" value="RIBIOP_C"/>
    <property type="match status" value="1"/>
</dbReference>
<keyword evidence="8" id="KW-0539">Nucleus</keyword>
<dbReference type="Pfam" id="PF08142">
    <property type="entry name" value="AARP2CN"/>
    <property type="match status" value="1"/>
</dbReference>
<evidence type="ECO:0000259" key="13">
    <source>
        <dbReference type="PROSITE" id="PS51714"/>
    </source>
</evidence>
<dbReference type="PANTHER" id="PTHR12858">
    <property type="entry name" value="RIBOSOME BIOGENESIS PROTEIN"/>
    <property type="match status" value="1"/>
</dbReference>
<evidence type="ECO:0000256" key="6">
    <source>
        <dbReference type="ARBA" id="ARBA00022840"/>
    </source>
</evidence>
<keyword evidence="7" id="KW-0342">GTP-binding</keyword>
<dbReference type="SMART" id="SM00785">
    <property type="entry name" value="AARP2CN"/>
    <property type="match status" value="1"/>
</dbReference>
<dbReference type="InterPro" id="IPR012948">
    <property type="entry name" value="AARP2CN"/>
</dbReference>
<reference evidence="14" key="1">
    <citation type="submission" date="2021-01" db="EMBL/GenBank/DDBJ databases">
        <authorList>
            <person name="Corre E."/>
            <person name="Pelletier E."/>
            <person name="Niang G."/>
            <person name="Scheremetjew M."/>
            <person name="Finn R."/>
            <person name="Kale V."/>
            <person name="Holt S."/>
            <person name="Cochrane G."/>
            <person name="Meng A."/>
            <person name="Brown T."/>
            <person name="Cohen L."/>
        </authorList>
    </citation>
    <scope>NUCLEOTIDE SEQUENCE</scope>
    <source>
        <strain evidence="14">CCMP3105</strain>
    </source>
</reference>
<dbReference type="GO" id="GO:0005524">
    <property type="term" value="F:ATP binding"/>
    <property type="evidence" value="ECO:0007669"/>
    <property type="project" value="UniProtKB-KW"/>
</dbReference>
<feature type="compositionally biased region" description="Basic residues" evidence="12">
    <location>
        <begin position="1052"/>
        <end position="1061"/>
    </location>
</feature>
<evidence type="ECO:0000256" key="2">
    <source>
        <dbReference type="ARBA" id="ARBA00022517"/>
    </source>
</evidence>
<dbReference type="GO" id="GO:0030686">
    <property type="term" value="C:90S preribosome"/>
    <property type="evidence" value="ECO:0007669"/>
    <property type="project" value="TreeGrafter"/>
</dbReference>
<dbReference type="GO" id="GO:0016887">
    <property type="term" value="F:ATP hydrolysis activity"/>
    <property type="evidence" value="ECO:0007669"/>
    <property type="project" value="InterPro"/>
</dbReference>
<evidence type="ECO:0000313" key="14">
    <source>
        <dbReference type="EMBL" id="CAE4601588.1"/>
    </source>
</evidence>
<protein>
    <recommendedName>
        <fullName evidence="13">Bms1-type G domain-containing protein</fullName>
    </recommendedName>
</protein>
<evidence type="ECO:0000256" key="1">
    <source>
        <dbReference type="ARBA" id="ARBA00004604"/>
    </source>
</evidence>
<feature type="region of interest" description="Disordered" evidence="12">
    <location>
        <begin position="415"/>
        <end position="498"/>
    </location>
</feature>
<feature type="compositionally biased region" description="Acidic residues" evidence="12">
    <location>
        <begin position="457"/>
        <end position="492"/>
    </location>
</feature>
<comment type="catalytic activity">
    <reaction evidence="9">
        <text>GTP + H2O = GDP + phosphate + H(+)</text>
        <dbReference type="Rhea" id="RHEA:19669"/>
        <dbReference type="ChEBI" id="CHEBI:15377"/>
        <dbReference type="ChEBI" id="CHEBI:15378"/>
        <dbReference type="ChEBI" id="CHEBI:37565"/>
        <dbReference type="ChEBI" id="CHEBI:43474"/>
        <dbReference type="ChEBI" id="CHEBI:58189"/>
    </reaction>
    <physiologicalReaction direction="left-to-right" evidence="9">
        <dbReference type="Rhea" id="RHEA:19670"/>
    </physiologicalReaction>
</comment>
<feature type="region of interest" description="Disordered" evidence="12">
    <location>
        <begin position="1027"/>
        <end position="1061"/>
    </location>
</feature>
<dbReference type="SMART" id="SM01362">
    <property type="entry name" value="DUF663"/>
    <property type="match status" value="1"/>
</dbReference>
<evidence type="ECO:0000256" key="10">
    <source>
        <dbReference type="ARBA" id="ARBA00061391"/>
    </source>
</evidence>
<dbReference type="InterPro" id="IPR007034">
    <property type="entry name" value="BMS1_TSR1_C"/>
</dbReference>
<keyword evidence="5" id="KW-0378">Hydrolase</keyword>
<gene>
    <name evidence="14" type="ORF">AMON00008_LOCUS29293</name>
</gene>
<evidence type="ECO:0000256" key="3">
    <source>
        <dbReference type="ARBA" id="ARBA00022553"/>
    </source>
</evidence>
<keyword evidence="6" id="KW-0067">ATP-binding</keyword>
<keyword evidence="4" id="KW-0547">Nucleotide-binding</keyword>
<proteinExistence type="inferred from homology"/>
<dbReference type="GO" id="GO:0032040">
    <property type="term" value="C:small-subunit processome"/>
    <property type="evidence" value="ECO:0007669"/>
    <property type="project" value="UniProtKB-ARBA"/>
</dbReference>
<dbReference type="InterPro" id="IPR039761">
    <property type="entry name" value="Bms1/Tsr1"/>
</dbReference>
<comment type="subcellular location">
    <subcellularLocation>
        <location evidence="1">Nucleus</location>
        <location evidence="1">Nucleolus</location>
    </subcellularLocation>
</comment>
<evidence type="ECO:0000256" key="9">
    <source>
        <dbReference type="ARBA" id="ARBA00049117"/>
    </source>
</evidence>
<feature type="region of interest" description="Disordered" evidence="12">
    <location>
        <begin position="1"/>
        <end position="41"/>
    </location>
</feature>
<organism evidence="14">
    <name type="scientific">Alexandrium monilatum</name>
    <dbReference type="NCBI Taxonomy" id="311494"/>
    <lineage>
        <taxon>Eukaryota</taxon>
        <taxon>Sar</taxon>
        <taxon>Alveolata</taxon>
        <taxon>Dinophyceae</taxon>
        <taxon>Gonyaulacales</taxon>
        <taxon>Pyrocystaceae</taxon>
        <taxon>Alexandrium</taxon>
    </lineage>
</organism>
<evidence type="ECO:0000256" key="7">
    <source>
        <dbReference type="ARBA" id="ARBA00023134"/>
    </source>
</evidence>
<feature type="domain" description="Bms1-type G" evidence="13">
    <location>
        <begin position="74"/>
        <end position="239"/>
    </location>
</feature>
<accession>A0A7S4URK8</accession>
<dbReference type="CDD" id="cd01882">
    <property type="entry name" value="BMS1"/>
    <property type="match status" value="1"/>
</dbReference>
<dbReference type="GO" id="GO:0003924">
    <property type="term" value="F:GTPase activity"/>
    <property type="evidence" value="ECO:0007669"/>
    <property type="project" value="TreeGrafter"/>
</dbReference>
<dbReference type="InterPro" id="IPR030387">
    <property type="entry name" value="G_Bms1/Tsr1_dom"/>
</dbReference>
<dbReference type="PROSITE" id="PS51714">
    <property type="entry name" value="G_BMS1"/>
    <property type="match status" value="1"/>
</dbReference>
<evidence type="ECO:0000256" key="11">
    <source>
        <dbReference type="SAM" id="Coils"/>
    </source>
</evidence>
<comment type="similarity">
    <text evidence="10">Belongs to the TRAFAC class translation factor GTPase superfamily. Bms1-like GTPase family. BMS1 subfamily.</text>
</comment>
<evidence type="ECO:0000256" key="8">
    <source>
        <dbReference type="ARBA" id="ARBA00023242"/>
    </source>
</evidence>
<keyword evidence="2" id="KW-0690">Ribosome biogenesis</keyword>
<feature type="compositionally biased region" description="Basic and acidic residues" evidence="12">
    <location>
        <begin position="1027"/>
        <end position="1037"/>
    </location>
</feature>
<dbReference type="InterPro" id="IPR003959">
    <property type="entry name" value="ATPase_AAA_core"/>
</dbReference>
<dbReference type="Gene3D" id="3.40.50.300">
    <property type="entry name" value="P-loop containing nucleotide triphosphate hydrolases"/>
    <property type="match status" value="1"/>
</dbReference>
<dbReference type="PANTHER" id="PTHR12858:SF2">
    <property type="entry name" value="RIBOSOME BIOGENESIS PROTEIN BMS1 HOMOLOG"/>
    <property type="match status" value="1"/>
</dbReference>
<dbReference type="GO" id="GO:0034511">
    <property type="term" value="F:U3 snoRNA binding"/>
    <property type="evidence" value="ECO:0007669"/>
    <property type="project" value="TreeGrafter"/>
</dbReference>
<name>A0A7S4URK8_9DINO</name>
<dbReference type="SUPFAM" id="SSF52540">
    <property type="entry name" value="P-loop containing nucleoside triphosphate hydrolases"/>
    <property type="match status" value="1"/>
</dbReference>
<dbReference type="FunFam" id="3.40.50.300:FF:000105">
    <property type="entry name" value="BMS1 ribosome biogenesis factor"/>
    <property type="match status" value="1"/>
</dbReference>
<evidence type="ECO:0000256" key="4">
    <source>
        <dbReference type="ARBA" id="ARBA00022741"/>
    </source>
</evidence>
<evidence type="ECO:0000256" key="12">
    <source>
        <dbReference type="SAM" id="MobiDB-lite"/>
    </source>
</evidence>